<dbReference type="OrthoDB" id="672793at2759"/>
<evidence type="ECO:0000313" key="5">
    <source>
        <dbReference type="Proteomes" id="UP000504606"/>
    </source>
</evidence>
<evidence type="ECO:0000256" key="1">
    <source>
        <dbReference type="PIRSR" id="PIRSR601310-1"/>
    </source>
</evidence>
<dbReference type="GeneID" id="113206404"/>
<protein>
    <submittedName>
        <fullName evidence="6">Histidine triad nucleotide-binding protein 1 isoform X1</fullName>
    </submittedName>
</protein>
<dbReference type="Gene3D" id="3.30.428.10">
    <property type="entry name" value="HIT-like"/>
    <property type="match status" value="1"/>
</dbReference>
<feature type="domain" description="HIT" evidence="4">
    <location>
        <begin position="55"/>
        <end position="163"/>
    </location>
</feature>
<reference evidence="6" key="1">
    <citation type="submission" date="2025-08" db="UniProtKB">
        <authorList>
            <consortium name="RefSeq"/>
        </authorList>
    </citation>
    <scope>IDENTIFICATION</scope>
    <source>
        <tissue evidence="6">Whole organism</tissue>
    </source>
</reference>
<dbReference type="GO" id="GO:0003824">
    <property type="term" value="F:catalytic activity"/>
    <property type="evidence" value="ECO:0007669"/>
    <property type="project" value="InterPro"/>
</dbReference>
<dbReference type="FunFam" id="3.30.428.10:FF:000005">
    <property type="entry name" value="Histidine triad nucleotide-binding protein 1"/>
    <property type="match status" value="1"/>
</dbReference>
<dbReference type="Pfam" id="PF01230">
    <property type="entry name" value="HIT"/>
    <property type="match status" value="1"/>
</dbReference>
<evidence type="ECO:0000256" key="2">
    <source>
        <dbReference type="PIRSR" id="PIRSR601310-3"/>
    </source>
</evidence>
<sequence>MSLLAPVLLRSLRPCQYVLKVATTASVSRPPVATMASEVEKAQQASAAVKSQPTIFDKIISKEIPADIIYEDDQCLAFNDISPQAPTHFLVIPKRRIAMLDDVEPSDKDILGHLVFTASKLGREKLGSNGFRLVINNGKDGAQSVFHLHIHVLGGRQMQWPPG</sequence>
<dbReference type="AlphaFoldDB" id="A0A6J1SC47"/>
<dbReference type="PANTHER" id="PTHR23089">
    <property type="entry name" value="HISTIDINE TRIAD HIT PROTEIN"/>
    <property type="match status" value="1"/>
</dbReference>
<dbReference type="InterPro" id="IPR011146">
    <property type="entry name" value="HIT-like"/>
</dbReference>
<organism evidence="5 6">
    <name type="scientific">Frankliniella occidentalis</name>
    <name type="common">Western flower thrips</name>
    <name type="synonym">Euthrips occidentalis</name>
    <dbReference type="NCBI Taxonomy" id="133901"/>
    <lineage>
        <taxon>Eukaryota</taxon>
        <taxon>Metazoa</taxon>
        <taxon>Ecdysozoa</taxon>
        <taxon>Arthropoda</taxon>
        <taxon>Hexapoda</taxon>
        <taxon>Insecta</taxon>
        <taxon>Pterygota</taxon>
        <taxon>Neoptera</taxon>
        <taxon>Paraneoptera</taxon>
        <taxon>Thysanoptera</taxon>
        <taxon>Terebrantia</taxon>
        <taxon>Thripoidea</taxon>
        <taxon>Thripidae</taxon>
        <taxon>Frankliniella</taxon>
    </lineage>
</organism>
<evidence type="ECO:0000259" key="4">
    <source>
        <dbReference type="PROSITE" id="PS51084"/>
    </source>
</evidence>
<dbReference type="PRINTS" id="PR00332">
    <property type="entry name" value="HISTRIAD"/>
</dbReference>
<feature type="short sequence motif" description="Histidine triad motif" evidence="2 3">
    <location>
        <begin position="147"/>
        <end position="151"/>
    </location>
</feature>
<dbReference type="CDD" id="cd01276">
    <property type="entry name" value="PKCI_related"/>
    <property type="match status" value="1"/>
</dbReference>
<gene>
    <name evidence="6" type="primary">LOC113206404</name>
</gene>
<proteinExistence type="predicted"/>
<dbReference type="InterPro" id="IPR001310">
    <property type="entry name" value="Histidine_triad_HIT"/>
</dbReference>
<evidence type="ECO:0000313" key="6">
    <source>
        <dbReference type="RefSeq" id="XP_026278268.1"/>
    </source>
</evidence>
<dbReference type="RefSeq" id="XP_026278268.1">
    <property type="nucleotide sequence ID" value="XM_026422483.2"/>
</dbReference>
<dbReference type="InterPro" id="IPR036265">
    <property type="entry name" value="HIT-like_sf"/>
</dbReference>
<dbReference type="InterPro" id="IPR019808">
    <property type="entry name" value="Histidine_triad_CS"/>
</dbReference>
<dbReference type="PROSITE" id="PS00892">
    <property type="entry name" value="HIT_1"/>
    <property type="match status" value="1"/>
</dbReference>
<evidence type="ECO:0000256" key="3">
    <source>
        <dbReference type="PROSITE-ProRule" id="PRU00464"/>
    </source>
</evidence>
<dbReference type="Proteomes" id="UP000504606">
    <property type="component" value="Unplaced"/>
</dbReference>
<name>A0A6J1SC47_FRAOC</name>
<dbReference type="PROSITE" id="PS51084">
    <property type="entry name" value="HIT_2"/>
    <property type="match status" value="1"/>
</dbReference>
<dbReference type="SUPFAM" id="SSF54197">
    <property type="entry name" value="HIT-like"/>
    <property type="match status" value="1"/>
</dbReference>
<keyword evidence="5" id="KW-1185">Reference proteome</keyword>
<feature type="active site" description="Tele-AMP-histidine intermediate" evidence="1">
    <location>
        <position position="149"/>
    </location>
</feature>
<accession>A0A6J1SC47</accession>
<dbReference type="KEGG" id="foc:113206404"/>